<proteinExistence type="inferred from homology"/>
<dbReference type="NCBIfam" id="NF001123">
    <property type="entry name" value="PRK00139.1-1"/>
    <property type="match status" value="1"/>
</dbReference>
<dbReference type="GO" id="GO:0000287">
    <property type="term" value="F:magnesium ion binding"/>
    <property type="evidence" value="ECO:0007669"/>
    <property type="project" value="UniProtKB-UniRule"/>
</dbReference>
<comment type="subcellular location">
    <subcellularLocation>
        <location evidence="7 8">Cytoplasm</location>
    </subcellularLocation>
</comment>
<accession>U3U2T0</accession>
<dbReference type="HAMAP" id="MF_00208">
    <property type="entry name" value="MurE"/>
    <property type="match status" value="1"/>
</dbReference>
<evidence type="ECO:0000259" key="11">
    <source>
        <dbReference type="Pfam" id="PF08245"/>
    </source>
</evidence>
<comment type="pathway">
    <text evidence="7 8">Cell wall biogenesis; peptidoglycan biosynthesis.</text>
</comment>
<dbReference type="GO" id="GO:0009252">
    <property type="term" value="P:peptidoglycan biosynthetic process"/>
    <property type="evidence" value="ECO:0007669"/>
    <property type="project" value="UniProtKB-UniRule"/>
</dbReference>
<dbReference type="GO" id="GO:0008360">
    <property type="term" value="P:regulation of cell shape"/>
    <property type="evidence" value="ECO:0007669"/>
    <property type="project" value="UniProtKB-KW"/>
</dbReference>
<dbReference type="PATRIC" id="fig|1235990.3.peg.477"/>
<name>U3U2T0_9GAMM</name>
<dbReference type="Pfam" id="PF08245">
    <property type="entry name" value="Mur_ligase_M"/>
    <property type="match status" value="1"/>
</dbReference>
<evidence type="ECO:0000256" key="4">
    <source>
        <dbReference type="ARBA" id="ARBA00022984"/>
    </source>
</evidence>
<dbReference type="GO" id="GO:0005737">
    <property type="term" value="C:cytoplasm"/>
    <property type="evidence" value="ECO:0007669"/>
    <property type="project" value="UniProtKB-SubCell"/>
</dbReference>
<comment type="function">
    <text evidence="7">Catalyzes the addition of meso-diaminopimelic acid to the nucleotide precursor UDP-N-acetylmuramoyl-L-alanyl-D-glutamate (UMAG) in the biosynthesis of bacterial cell-wall peptidoglycan.</text>
</comment>
<dbReference type="InterPro" id="IPR036615">
    <property type="entry name" value="Mur_ligase_C_dom_sf"/>
</dbReference>
<keyword evidence="4 7" id="KW-0573">Peptidoglycan synthesis</keyword>
<keyword evidence="7" id="KW-0067">ATP-binding</keyword>
<dbReference type="NCBIfam" id="TIGR01085">
    <property type="entry name" value="murE"/>
    <property type="match status" value="1"/>
</dbReference>
<keyword evidence="13" id="KW-1185">Reference proteome</keyword>
<dbReference type="InterPro" id="IPR036565">
    <property type="entry name" value="Mur-like_cat_sf"/>
</dbReference>
<sequence length="498" mass="56005">MRDEVTNRNLSNLLSPWIIRGLLACPIRHITLDSRAIHSGDLFIAVKGHNTDGRFFISQAIDRGAVAVIAEAEDKRKNGNILQRNGVPIIYLNHLSENLSKLAGRFYQQPSNKLKLIGVTGTNGKTTITHLVAQWANMLGENSAIMGTMGNGLYGQLTLTKNTTDSAVDIQHFLHNLIRKNATLAVMEVSSHALIQYRVSDLRFNVAIFTNLSRDHLDYHGNMQAYELAKWLLFSKHQVDKIIINADDEVGRRWLKKLPDAVAVTLENNFKKNFYNQWVKATAINYYHDFTRIAFRSSWGNGELNSRLIGACNASNLLLALTTLLVLNYPLNSLIAYASRLQPICGRMQTFVVKDRPLVIIDYAHTPDALKRALITARLHCRGQLWCIFGCGGDRDKGKRPLMGAIAEKFSDTVIITDDNPRHEKSMSIINDILLGFNNLNNVHVLQNRTQAISKIVMQAKTNDIILIAGKGHENYQIFGKEYLYHSDSHIVRNLLGI</sequence>
<evidence type="ECO:0000256" key="3">
    <source>
        <dbReference type="ARBA" id="ARBA00022960"/>
    </source>
</evidence>
<feature type="binding site" evidence="7">
    <location>
        <position position="198"/>
    </location>
    <ligand>
        <name>UDP-N-acetyl-alpha-D-muramoyl-L-alanyl-D-glutamate</name>
        <dbReference type="ChEBI" id="CHEBI:83900"/>
    </ligand>
</feature>
<dbReference type="GO" id="GO:0005524">
    <property type="term" value="F:ATP binding"/>
    <property type="evidence" value="ECO:0007669"/>
    <property type="project" value="UniProtKB-UniRule"/>
</dbReference>
<comment type="catalytic activity">
    <reaction evidence="7">
        <text>UDP-N-acetyl-alpha-D-muramoyl-L-alanyl-D-glutamate + meso-2,6-diaminopimelate + ATP = UDP-N-acetyl-alpha-D-muramoyl-L-alanyl-gamma-D-glutamyl-meso-2,6-diaminopimelate + ADP + phosphate + H(+)</text>
        <dbReference type="Rhea" id="RHEA:23676"/>
        <dbReference type="ChEBI" id="CHEBI:15378"/>
        <dbReference type="ChEBI" id="CHEBI:30616"/>
        <dbReference type="ChEBI" id="CHEBI:43474"/>
        <dbReference type="ChEBI" id="CHEBI:57791"/>
        <dbReference type="ChEBI" id="CHEBI:83900"/>
        <dbReference type="ChEBI" id="CHEBI:83905"/>
        <dbReference type="ChEBI" id="CHEBI:456216"/>
        <dbReference type="EC" id="6.3.2.13"/>
    </reaction>
</comment>
<dbReference type="InterPro" id="IPR004101">
    <property type="entry name" value="Mur_ligase_C"/>
</dbReference>
<keyword evidence="5 7" id="KW-0131">Cell cycle</keyword>
<feature type="domain" description="Mur ligase C-terminal" evidence="10">
    <location>
        <begin position="346"/>
        <end position="472"/>
    </location>
</feature>
<evidence type="ECO:0000259" key="10">
    <source>
        <dbReference type="Pfam" id="PF02875"/>
    </source>
</evidence>
<evidence type="ECO:0000256" key="7">
    <source>
        <dbReference type="HAMAP-Rule" id="MF_00208"/>
    </source>
</evidence>
<feature type="binding site" evidence="7">
    <location>
        <begin position="419"/>
        <end position="422"/>
    </location>
    <ligand>
        <name>meso-2,6-diaminopimelate</name>
        <dbReference type="ChEBI" id="CHEBI:57791"/>
    </ligand>
</feature>
<reference evidence="12 13" key="1">
    <citation type="submission" date="2012-10" db="EMBL/GenBank/DDBJ databases">
        <title>Genome sequence of the symbiont of the pentatomidae stink bug Halyomorpha halys.</title>
        <authorList>
            <person name="Kobayashi H."/>
            <person name="Fujii-Muramatsu R."/>
            <person name="Takeishi K."/>
            <person name="Noda H."/>
        </authorList>
    </citation>
    <scope>NUCLEOTIDE SEQUENCE [LARGE SCALE GENOMIC DNA]</scope>
</reference>
<comment type="caution">
    <text evidence="7">Lacks conserved residue(s) required for the propagation of feature annotation.</text>
</comment>
<feature type="binding site" evidence="7">
    <location>
        <position position="474"/>
    </location>
    <ligand>
        <name>meso-2,6-diaminopimelate</name>
        <dbReference type="ChEBI" id="CHEBI:57791"/>
    </ligand>
</feature>
<dbReference type="InterPro" id="IPR035911">
    <property type="entry name" value="MurE/MurF_N"/>
</dbReference>
<dbReference type="InterPro" id="IPR013221">
    <property type="entry name" value="Mur_ligase_cen"/>
</dbReference>
<dbReference type="SUPFAM" id="SSF53244">
    <property type="entry name" value="MurD-like peptide ligases, peptide-binding domain"/>
    <property type="match status" value="1"/>
</dbReference>
<dbReference type="GO" id="GO:0071555">
    <property type="term" value="P:cell wall organization"/>
    <property type="evidence" value="ECO:0007669"/>
    <property type="project" value="UniProtKB-KW"/>
</dbReference>
<dbReference type="STRING" id="1235990.BMSBPS_0106"/>
<keyword evidence="7 12" id="KW-0436">Ligase</keyword>
<comment type="cofactor">
    <cofactor evidence="7">
        <name>Mg(2+)</name>
        <dbReference type="ChEBI" id="CHEBI:18420"/>
    </cofactor>
</comment>
<evidence type="ECO:0000256" key="6">
    <source>
        <dbReference type="ARBA" id="ARBA00023316"/>
    </source>
</evidence>
<keyword evidence="7" id="KW-0963">Cytoplasm</keyword>
<comment type="PTM">
    <text evidence="7">Carboxylation is probably crucial for Mg(2+) binding and, consequently, for the gamma-phosphate positioning of ATP.</text>
</comment>
<organism evidence="12 13">
    <name type="scientific">Candidatus Pantoea carbekii</name>
    <dbReference type="NCBI Taxonomy" id="1235990"/>
    <lineage>
        <taxon>Bacteria</taxon>
        <taxon>Pseudomonadati</taxon>
        <taxon>Pseudomonadota</taxon>
        <taxon>Gammaproteobacteria</taxon>
        <taxon>Enterobacterales</taxon>
        <taxon>Erwiniaceae</taxon>
        <taxon>Pantoea</taxon>
    </lineage>
</organism>
<dbReference type="Pfam" id="PF02875">
    <property type="entry name" value="Mur_ligase_C"/>
    <property type="match status" value="1"/>
</dbReference>
<feature type="domain" description="Mur ligase N-terminal catalytic" evidence="9">
    <location>
        <begin position="27"/>
        <end position="107"/>
    </location>
</feature>
<dbReference type="GO" id="GO:0051301">
    <property type="term" value="P:cell division"/>
    <property type="evidence" value="ECO:0007669"/>
    <property type="project" value="UniProtKB-KW"/>
</dbReference>
<feature type="binding site" evidence="7">
    <location>
        <position position="395"/>
    </location>
    <ligand>
        <name>meso-2,6-diaminopimelate</name>
        <dbReference type="ChEBI" id="CHEBI:57791"/>
    </ligand>
</feature>
<dbReference type="InterPro" id="IPR000713">
    <property type="entry name" value="Mur_ligase_N"/>
</dbReference>
<feature type="binding site" evidence="7">
    <location>
        <position position="162"/>
    </location>
    <ligand>
        <name>UDP-N-acetyl-alpha-D-muramoyl-L-alanyl-D-glutamate</name>
        <dbReference type="ChEBI" id="CHEBI:83900"/>
    </ligand>
</feature>
<dbReference type="EC" id="6.3.2.13" evidence="7"/>
<keyword evidence="6 7" id="KW-0961">Cell wall biogenesis/degradation</keyword>
<feature type="binding site" evidence="7">
    <location>
        <position position="470"/>
    </location>
    <ligand>
        <name>meso-2,6-diaminopimelate</name>
        <dbReference type="ChEBI" id="CHEBI:57791"/>
    </ligand>
</feature>
<dbReference type="PANTHER" id="PTHR23135">
    <property type="entry name" value="MUR LIGASE FAMILY MEMBER"/>
    <property type="match status" value="1"/>
</dbReference>
<dbReference type="Gene3D" id="3.40.1390.10">
    <property type="entry name" value="MurE/MurF, N-terminal domain"/>
    <property type="match status" value="1"/>
</dbReference>
<dbReference type="EMBL" id="AP012554">
    <property type="protein sequence ID" value="BAO00451.1"/>
    <property type="molecule type" value="Genomic_DNA"/>
</dbReference>
<dbReference type="Pfam" id="PF01225">
    <property type="entry name" value="Mur_ligase"/>
    <property type="match status" value="1"/>
</dbReference>
<dbReference type="SUPFAM" id="SSF63418">
    <property type="entry name" value="MurE/MurF N-terminal domain"/>
    <property type="match status" value="1"/>
</dbReference>
<dbReference type="PANTHER" id="PTHR23135:SF4">
    <property type="entry name" value="UDP-N-ACETYLMURAMOYL-L-ALANYL-D-GLUTAMATE--2,6-DIAMINOPIMELATE LIGASE MURE HOMOLOG, CHLOROPLASTIC"/>
    <property type="match status" value="1"/>
</dbReference>
<dbReference type="eggNOG" id="COG0769">
    <property type="taxonomic scope" value="Bacteria"/>
</dbReference>
<feature type="modified residue" description="N6-carboxylysine" evidence="7">
    <location>
        <position position="230"/>
    </location>
</feature>
<dbReference type="GO" id="GO:0008765">
    <property type="term" value="F:UDP-N-acetylmuramoylalanyl-D-glutamate-2,6-diaminopimelate ligase activity"/>
    <property type="evidence" value="ECO:0007669"/>
    <property type="project" value="UniProtKB-UniRule"/>
</dbReference>
<feature type="binding site" evidence="7">
    <location>
        <position position="196"/>
    </location>
    <ligand>
        <name>UDP-N-acetyl-alpha-D-muramoyl-L-alanyl-D-glutamate</name>
        <dbReference type="ChEBI" id="CHEBI:83900"/>
    </ligand>
</feature>
<keyword evidence="3 7" id="KW-0133">Cell shape</keyword>
<dbReference type="AlphaFoldDB" id="U3U2T0"/>
<gene>
    <name evidence="7 12" type="primary">murE</name>
    <name evidence="12" type="ORF">HHS_04810</name>
</gene>
<evidence type="ECO:0000313" key="12">
    <source>
        <dbReference type="EMBL" id="BAO00451.1"/>
    </source>
</evidence>
<protein>
    <recommendedName>
        <fullName evidence="7">UDP-N-acetylmuramoyl-L-alanyl-D-glutamate--2,6-diaminopimelate ligase</fullName>
        <ecNumber evidence="7">6.3.2.13</ecNumber>
    </recommendedName>
    <alternativeName>
        <fullName evidence="7">Meso-A2pm-adding enzyme</fullName>
    </alternativeName>
    <alternativeName>
        <fullName evidence="7">Meso-diaminopimelate-adding enzyme</fullName>
    </alternativeName>
    <alternativeName>
        <fullName evidence="7">UDP-MurNAc-L-Ala-D-Glu:meso-diaminopimelate ligase</fullName>
    </alternativeName>
    <alternativeName>
        <fullName evidence="7">UDP-MurNAc-tripeptide synthetase</fullName>
    </alternativeName>
    <alternativeName>
        <fullName evidence="7">UDP-N-acetylmuramyl-tripeptide synthetase</fullName>
    </alternativeName>
</protein>
<evidence type="ECO:0000256" key="2">
    <source>
        <dbReference type="ARBA" id="ARBA00022618"/>
    </source>
</evidence>
<dbReference type="NCBIfam" id="NF001126">
    <property type="entry name" value="PRK00139.1-4"/>
    <property type="match status" value="1"/>
</dbReference>
<feature type="short sequence motif" description="Meso-diaminopimelate recognition motif" evidence="7">
    <location>
        <begin position="419"/>
        <end position="422"/>
    </location>
</feature>
<dbReference type="Proteomes" id="UP000016900">
    <property type="component" value="Chromosome"/>
</dbReference>
<dbReference type="SUPFAM" id="SSF53623">
    <property type="entry name" value="MurD-like peptide ligases, catalytic domain"/>
    <property type="match status" value="1"/>
</dbReference>
<keyword evidence="7" id="KW-0460">Magnesium</keyword>
<evidence type="ECO:0000256" key="8">
    <source>
        <dbReference type="RuleBase" id="RU004135"/>
    </source>
</evidence>
<feature type="domain" description="Mur ligase central" evidence="11">
    <location>
        <begin position="119"/>
        <end position="323"/>
    </location>
</feature>
<dbReference type="Gene3D" id="3.40.1190.10">
    <property type="entry name" value="Mur-like, catalytic domain"/>
    <property type="match status" value="1"/>
</dbReference>
<evidence type="ECO:0000256" key="1">
    <source>
        <dbReference type="ARBA" id="ARBA00005898"/>
    </source>
</evidence>
<dbReference type="InterPro" id="IPR005761">
    <property type="entry name" value="UDP-N-AcMur-Glu-dNH2Pim_ligase"/>
</dbReference>
<feature type="binding site" evidence="7">
    <location>
        <begin position="163"/>
        <end position="164"/>
    </location>
    <ligand>
        <name>UDP-N-acetyl-alpha-D-muramoyl-L-alanyl-D-glutamate</name>
        <dbReference type="ChEBI" id="CHEBI:83900"/>
    </ligand>
</feature>
<feature type="binding site" evidence="7">
    <location>
        <position position="190"/>
    </location>
    <ligand>
        <name>UDP-N-acetyl-alpha-D-muramoyl-L-alanyl-D-glutamate</name>
        <dbReference type="ChEBI" id="CHEBI:83900"/>
    </ligand>
</feature>
<keyword evidence="2 7" id="KW-0132">Cell division</keyword>
<dbReference type="UniPathway" id="UPA00219"/>
<keyword evidence="7" id="KW-0547">Nucleotide-binding</keyword>
<evidence type="ECO:0000313" key="13">
    <source>
        <dbReference type="Proteomes" id="UP000016900"/>
    </source>
</evidence>
<comment type="similarity">
    <text evidence="1 7">Belongs to the MurCDEF family. MurE subfamily.</text>
</comment>
<feature type="binding site" evidence="7">
    <location>
        <position position="34"/>
    </location>
    <ligand>
        <name>UDP-N-acetyl-alpha-D-muramoyl-L-alanyl-D-glutamate</name>
        <dbReference type="ChEBI" id="CHEBI:83900"/>
    </ligand>
</feature>
<evidence type="ECO:0000259" key="9">
    <source>
        <dbReference type="Pfam" id="PF01225"/>
    </source>
</evidence>
<dbReference type="KEGG" id="hhs:HHS_04810"/>
<evidence type="ECO:0000256" key="5">
    <source>
        <dbReference type="ARBA" id="ARBA00023306"/>
    </source>
</evidence>
<feature type="binding site" evidence="7">
    <location>
        <position position="32"/>
    </location>
    <ligand>
        <name>UDP-N-acetyl-alpha-D-muramoyl-L-alanyl-D-glutamate</name>
        <dbReference type="ChEBI" id="CHEBI:83900"/>
    </ligand>
</feature>
<feature type="binding site" evidence="7">
    <location>
        <begin position="121"/>
        <end position="127"/>
    </location>
    <ligand>
        <name>ATP</name>
        <dbReference type="ChEBI" id="CHEBI:30616"/>
    </ligand>
</feature>
<dbReference type="Gene3D" id="3.90.190.20">
    <property type="entry name" value="Mur ligase, C-terminal domain"/>
    <property type="match status" value="1"/>
</dbReference>